<evidence type="ECO:0000259" key="1">
    <source>
        <dbReference type="Pfam" id="PF08241"/>
    </source>
</evidence>
<dbReference type="GO" id="GO:0032259">
    <property type="term" value="P:methylation"/>
    <property type="evidence" value="ECO:0007669"/>
    <property type="project" value="UniProtKB-KW"/>
</dbReference>
<dbReference type="PANTHER" id="PTHR43591">
    <property type="entry name" value="METHYLTRANSFERASE"/>
    <property type="match status" value="1"/>
</dbReference>
<protein>
    <submittedName>
        <fullName evidence="3">Methyltransferase domain-containing protein</fullName>
    </submittedName>
    <submittedName>
        <fullName evidence="2">SAM-dependent methyltransferase</fullName>
    </submittedName>
</protein>
<accession>A0A0C1H324</accession>
<dbReference type="InterPro" id="IPR013216">
    <property type="entry name" value="Methyltransf_11"/>
</dbReference>
<sequence length="260" mass="29946">MPSAKLIQKLKPALQNPLPPEQDGILLFLDSDNVTGDNAKYMKMYNRLARWYDFGERWIARLKYGNSINEMRRSLMNEPEWRQDCTALYVSIGTGVDLNHLPASIDPAKLDLTGADLSLGMLARCRNVWRKKATGLDLVHCNAEDLPFADNMFDVVFHVGGINFFSDKQKAINEMLRFAKPCTKIMIADETTDFIQQQYKKSLFTRNYFQDTDFDLTQIENCIPETVQEETFAKFLFPRQPKPQTQVFGCFRLFPPPITP</sequence>
<evidence type="ECO:0000313" key="2">
    <source>
        <dbReference type="EMBL" id="KIC12116.1"/>
    </source>
</evidence>
<reference evidence="3 5" key="2">
    <citation type="submission" date="2022-03" db="EMBL/GenBank/DDBJ databases">
        <title>Genome sequencing of Morococcus cerebrosus.</title>
        <authorList>
            <person name="Baek M.-G."/>
            <person name="Yi H."/>
        </authorList>
    </citation>
    <scope>NUCLEOTIDE SEQUENCE [LARGE SCALE GENOMIC DNA]</scope>
    <source>
        <strain evidence="3 5">CIP 81.93</strain>
    </source>
</reference>
<dbReference type="Proteomes" id="UP000031390">
    <property type="component" value="Unassembled WGS sequence"/>
</dbReference>
<dbReference type="PATRIC" id="fig|1056807.3.peg.469"/>
<dbReference type="EMBL" id="JUFZ01000018">
    <property type="protein sequence ID" value="KIC12116.1"/>
    <property type="molecule type" value="Genomic_DNA"/>
</dbReference>
<reference evidence="2 4" key="1">
    <citation type="submission" date="2014-12" db="EMBL/GenBank/DDBJ databases">
        <title>Genome sequence of Morococcus cerebrosus.</title>
        <authorList>
            <person name="Shin S.-K."/>
            <person name="Yi H."/>
        </authorList>
    </citation>
    <scope>NUCLEOTIDE SEQUENCE [LARGE SCALE GENOMIC DNA]</scope>
    <source>
        <strain evidence="2 4">CIP 81.93</strain>
    </source>
</reference>
<keyword evidence="2" id="KW-0808">Transferase</keyword>
<dbReference type="GO" id="GO:0008757">
    <property type="term" value="F:S-adenosylmethionine-dependent methyltransferase activity"/>
    <property type="evidence" value="ECO:0007669"/>
    <property type="project" value="InterPro"/>
</dbReference>
<dbReference type="InterPro" id="IPR029063">
    <property type="entry name" value="SAM-dependent_MTases_sf"/>
</dbReference>
<dbReference type="Pfam" id="PF08241">
    <property type="entry name" value="Methyltransf_11"/>
    <property type="match status" value="1"/>
</dbReference>
<name>A0A0C1H324_9NEIS</name>
<keyword evidence="5" id="KW-1185">Reference proteome</keyword>
<gene>
    <name evidence="2" type="ORF">MCC93_04870</name>
    <name evidence="3" type="ORF">MON37_04205</name>
</gene>
<dbReference type="AlphaFoldDB" id="A0A0C1H324"/>
<feature type="domain" description="Methyltransferase type 11" evidence="1">
    <location>
        <begin position="91"/>
        <end position="182"/>
    </location>
</feature>
<evidence type="ECO:0000313" key="5">
    <source>
        <dbReference type="Proteomes" id="UP000829504"/>
    </source>
</evidence>
<dbReference type="SUPFAM" id="SSF53335">
    <property type="entry name" value="S-adenosyl-L-methionine-dependent methyltransferases"/>
    <property type="match status" value="1"/>
</dbReference>
<keyword evidence="2" id="KW-0489">Methyltransferase</keyword>
<evidence type="ECO:0000313" key="4">
    <source>
        <dbReference type="Proteomes" id="UP000031390"/>
    </source>
</evidence>
<evidence type="ECO:0000313" key="3">
    <source>
        <dbReference type="EMBL" id="UNV88137.1"/>
    </source>
</evidence>
<proteinExistence type="predicted"/>
<dbReference type="Gene3D" id="3.40.50.150">
    <property type="entry name" value="Vaccinia Virus protein VP39"/>
    <property type="match status" value="1"/>
</dbReference>
<dbReference type="EMBL" id="CP094242">
    <property type="protein sequence ID" value="UNV88137.1"/>
    <property type="molecule type" value="Genomic_DNA"/>
</dbReference>
<dbReference type="Proteomes" id="UP000829504">
    <property type="component" value="Chromosome"/>
</dbReference>
<dbReference type="RefSeq" id="WP_242883772.1">
    <property type="nucleotide sequence ID" value="NZ_CP094242.1"/>
</dbReference>
<organism evidence="2 4">
    <name type="scientific">Morococcus cerebrosus</name>
    <dbReference type="NCBI Taxonomy" id="1056807"/>
    <lineage>
        <taxon>Bacteria</taxon>
        <taxon>Pseudomonadati</taxon>
        <taxon>Pseudomonadota</taxon>
        <taxon>Betaproteobacteria</taxon>
        <taxon>Neisseriales</taxon>
        <taxon>Neisseriaceae</taxon>
        <taxon>Morococcus</taxon>
    </lineage>
</organism>